<dbReference type="InterPro" id="IPR052741">
    <property type="entry name" value="Mitochondrial_HTD2"/>
</dbReference>
<evidence type="ECO:0000313" key="3">
    <source>
        <dbReference type="Proteomes" id="UP001281003"/>
    </source>
</evidence>
<dbReference type="PANTHER" id="PTHR28152:SF1">
    <property type="entry name" value="HYDROXYACYL-THIOESTER DEHYDRATASE TYPE 2, MITOCHONDRIAL"/>
    <property type="match status" value="1"/>
</dbReference>
<proteinExistence type="predicted"/>
<dbReference type="Gene3D" id="3.10.129.10">
    <property type="entry name" value="Hotdog Thioesterase"/>
    <property type="match status" value="1"/>
</dbReference>
<dbReference type="InterPro" id="IPR029069">
    <property type="entry name" value="HotDog_dom_sf"/>
</dbReference>
<evidence type="ECO:0000256" key="1">
    <source>
        <dbReference type="SAM" id="MobiDB-lite"/>
    </source>
</evidence>
<accession>A0AAE0UET2</accession>
<comment type="caution">
    <text evidence="2">The sequence shown here is derived from an EMBL/GenBank/DDBJ whole genome shotgun (WGS) entry which is preliminary data.</text>
</comment>
<dbReference type="GO" id="GO:0005739">
    <property type="term" value="C:mitochondrion"/>
    <property type="evidence" value="ECO:0007669"/>
    <property type="project" value="TreeGrafter"/>
</dbReference>
<reference evidence="2" key="1">
    <citation type="journal article" date="2023" name="Mol. Phylogenet. Evol.">
        <title>Genome-scale phylogeny and comparative genomics of the fungal order Sordariales.</title>
        <authorList>
            <person name="Hensen N."/>
            <person name="Bonometti L."/>
            <person name="Westerberg I."/>
            <person name="Brannstrom I.O."/>
            <person name="Guillou S."/>
            <person name="Cros-Aarteil S."/>
            <person name="Calhoun S."/>
            <person name="Haridas S."/>
            <person name="Kuo A."/>
            <person name="Mondo S."/>
            <person name="Pangilinan J."/>
            <person name="Riley R."/>
            <person name="LaButti K."/>
            <person name="Andreopoulos B."/>
            <person name="Lipzen A."/>
            <person name="Chen C."/>
            <person name="Yan M."/>
            <person name="Daum C."/>
            <person name="Ng V."/>
            <person name="Clum A."/>
            <person name="Steindorff A."/>
            <person name="Ohm R.A."/>
            <person name="Martin F."/>
            <person name="Silar P."/>
            <person name="Natvig D.O."/>
            <person name="Lalanne C."/>
            <person name="Gautier V."/>
            <person name="Ament-Velasquez S.L."/>
            <person name="Kruys A."/>
            <person name="Hutchinson M.I."/>
            <person name="Powell A.J."/>
            <person name="Barry K."/>
            <person name="Miller A.N."/>
            <person name="Grigoriev I.V."/>
            <person name="Debuchy R."/>
            <person name="Gladieux P."/>
            <person name="Hiltunen Thoren M."/>
            <person name="Johannesson H."/>
        </authorList>
    </citation>
    <scope>NUCLEOTIDE SEQUENCE</scope>
    <source>
        <strain evidence="2">FGSC 1904</strain>
    </source>
</reference>
<organism evidence="2 3">
    <name type="scientific">Sordaria brevicollis</name>
    <dbReference type="NCBI Taxonomy" id="83679"/>
    <lineage>
        <taxon>Eukaryota</taxon>
        <taxon>Fungi</taxon>
        <taxon>Dikarya</taxon>
        <taxon>Ascomycota</taxon>
        <taxon>Pezizomycotina</taxon>
        <taxon>Sordariomycetes</taxon>
        <taxon>Sordariomycetidae</taxon>
        <taxon>Sordariales</taxon>
        <taxon>Sordariaceae</taxon>
        <taxon>Sordaria</taxon>
    </lineage>
</organism>
<keyword evidence="3" id="KW-1185">Reference proteome</keyword>
<evidence type="ECO:0000313" key="2">
    <source>
        <dbReference type="EMBL" id="KAK3401155.1"/>
    </source>
</evidence>
<dbReference type="PANTHER" id="PTHR28152">
    <property type="entry name" value="HYDROXYACYL-THIOESTER DEHYDRATASE TYPE 2, MITOCHONDRIAL"/>
    <property type="match status" value="1"/>
</dbReference>
<dbReference type="AlphaFoldDB" id="A0AAE0UET2"/>
<dbReference type="EMBL" id="JAUTDP010000003">
    <property type="protein sequence ID" value="KAK3401155.1"/>
    <property type="molecule type" value="Genomic_DNA"/>
</dbReference>
<protein>
    <submittedName>
        <fullName evidence="2">Uncharacterized protein</fullName>
    </submittedName>
</protein>
<reference evidence="2" key="2">
    <citation type="submission" date="2023-07" db="EMBL/GenBank/DDBJ databases">
        <authorList>
            <consortium name="Lawrence Berkeley National Laboratory"/>
            <person name="Haridas S."/>
            <person name="Hensen N."/>
            <person name="Bonometti L."/>
            <person name="Westerberg I."/>
            <person name="Brannstrom I.O."/>
            <person name="Guillou S."/>
            <person name="Cros-Aarteil S."/>
            <person name="Calhoun S."/>
            <person name="Kuo A."/>
            <person name="Mondo S."/>
            <person name="Pangilinan J."/>
            <person name="Riley R."/>
            <person name="LaButti K."/>
            <person name="Andreopoulos B."/>
            <person name="Lipzen A."/>
            <person name="Chen C."/>
            <person name="Yanf M."/>
            <person name="Daum C."/>
            <person name="Ng V."/>
            <person name="Clum A."/>
            <person name="Steindorff A."/>
            <person name="Ohm R."/>
            <person name="Martin F."/>
            <person name="Silar P."/>
            <person name="Natvig D."/>
            <person name="Lalanne C."/>
            <person name="Gautier V."/>
            <person name="Ament-velasquez S.L."/>
            <person name="Kruys A."/>
            <person name="Hutchinson M.I."/>
            <person name="Powell A.J."/>
            <person name="Barry K."/>
            <person name="Miller A.N."/>
            <person name="Grigoriev I.V."/>
            <person name="Debuchy R."/>
            <person name="Gladieux P."/>
            <person name="Thoren M.H."/>
            <person name="Johannesson H."/>
        </authorList>
    </citation>
    <scope>NUCLEOTIDE SEQUENCE</scope>
    <source>
        <strain evidence="2">FGSC 1904</strain>
    </source>
</reference>
<dbReference type="GO" id="GO:0019171">
    <property type="term" value="F:(3R)-hydroxyacyl-[acyl-carrier-protein] dehydratase activity"/>
    <property type="evidence" value="ECO:0007669"/>
    <property type="project" value="TreeGrafter"/>
</dbReference>
<gene>
    <name evidence="2" type="ORF">B0T20DRAFT_451759</name>
</gene>
<sequence>MRLYAPTKIATSRAILTARSRRSLTHGAGALSAAPFPEPIATTSNNHHGSQLRRLYSSEKGTTPPSPPPPSSSSSTTFNPQTYLNQATTTLSAIPPKLIPDTLHPTQSHLLSVALSSYLPSICLPPGFNLNLNSPNSHQKSSPFPWPTKSSYQEEAALPPGYHLAYYPLQTAPHLLFPDGTDADHCPGAPFTRRMWAGGRIEFLLPDNTQQEEPTPAVVDGRKTLCVETLGVPPTVQVGKDGGKAEEQRVWVDIYRKYITFSPETTDQEIEKVVEEVVRESNIQAGRTTTTTTSNSEEEPEKEKEQTEGVIINELRRLVFLREREPGSKLEPPRIIRVPHKPDFSFTMTPDATLLFQFSALTFNAHAIHLDPEYAREVEGYKERLVHGPLTLVIMLRAVEGFLRAASASGGGGGGGGGGADGTKVSEEIKERLSVGKGEPKQNKWEIANIEYKNLRPLFVGEEMKVCVRLLPNKQKHGDEAGLEGHKERIDVWIEAPDEGLAVKGTVGVELR</sequence>
<name>A0AAE0UET2_SORBR</name>
<dbReference type="SUPFAM" id="SSF54637">
    <property type="entry name" value="Thioesterase/thiol ester dehydrase-isomerase"/>
    <property type="match status" value="1"/>
</dbReference>
<feature type="region of interest" description="Disordered" evidence="1">
    <location>
        <begin position="57"/>
        <end position="80"/>
    </location>
</feature>
<feature type="region of interest" description="Disordered" evidence="1">
    <location>
        <begin position="281"/>
        <end position="307"/>
    </location>
</feature>
<dbReference type="Proteomes" id="UP001281003">
    <property type="component" value="Unassembled WGS sequence"/>
</dbReference>